<protein>
    <submittedName>
        <fullName evidence="2">Uncharacterized protein</fullName>
    </submittedName>
</protein>
<dbReference type="EMBL" id="CATNWA010016276">
    <property type="protein sequence ID" value="CAI9591374.1"/>
    <property type="molecule type" value="Genomic_DNA"/>
</dbReference>
<reference evidence="2" key="1">
    <citation type="submission" date="2023-05" db="EMBL/GenBank/DDBJ databases">
        <authorList>
            <person name="Stuckert A."/>
        </authorList>
    </citation>
    <scope>NUCLEOTIDE SEQUENCE</scope>
</reference>
<evidence type="ECO:0000313" key="2">
    <source>
        <dbReference type="EMBL" id="CAI9591374.1"/>
    </source>
</evidence>
<organism evidence="2 3">
    <name type="scientific">Staurois parvus</name>
    <dbReference type="NCBI Taxonomy" id="386267"/>
    <lineage>
        <taxon>Eukaryota</taxon>
        <taxon>Metazoa</taxon>
        <taxon>Chordata</taxon>
        <taxon>Craniata</taxon>
        <taxon>Vertebrata</taxon>
        <taxon>Euteleostomi</taxon>
        <taxon>Amphibia</taxon>
        <taxon>Batrachia</taxon>
        <taxon>Anura</taxon>
        <taxon>Neobatrachia</taxon>
        <taxon>Ranoidea</taxon>
        <taxon>Ranidae</taxon>
        <taxon>Staurois</taxon>
    </lineage>
</organism>
<accession>A0ABN9F2T0</accession>
<name>A0ABN9F2T0_9NEOB</name>
<feature type="region of interest" description="Disordered" evidence="1">
    <location>
        <begin position="1"/>
        <end position="52"/>
    </location>
</feature>
<dbReference type="Proteomes" id="UP001162483">
    <property type="component" value="Unassembled WGS sequence"/>
</dbReference>
<evidence type="ECO:0000256" key="1">
    <source>
        <dbReference type="SAM" id="MobiDB-lite"/>
    </source>
</evidence>
<feature type="non-terminal residue" evidence="2">
    <location>
        <position position="52"/>
    </location>
</feature>
<evidence type="ECO:0000313" key="3">
    <source>
        <dbReference type="Proteomes" id="UP001162483"/>
    </source>
</evidence>
<gene>
    <name evidence="2" type="ORF">SPARVUS_LOCUS11201530</name>
</gene>
<proteinExistence type="predicted"/>
<sequence length="52" mass="5647">MIGTSRRGPVQRSVPRERAPIKMSGAIYERQPAPALPPSGRLYTAAGREVVN</sequence>
<comment type="caution">
    <text evidence="2">The sequence shown here is derived from an EMBL/GenBank/DDBJ whole genome shotgun (WGS) entry which is preliminary data.</text>
</comment>
<keyword evidence="3" id="KW-1185">Reference proteome</keyword>